<feature type="domain" description="Methyltransferase small" evidence="6">
    <location>
        <begin position="97"/>
        <end position="185"/>
    </location>
</feature>
<reference evidence="8 9" key="1">
    <citation type="submission" date="2016-09" db="EMBL/GenBank/DDBJ databases">
        <title>Chromobacterium muskegensis sp. nov., an insecticidal bacterium isolated from Sphagnum bogs.</title>
        <authorList>
            <person name="Sparks M.E."/>
            <person name="Blackburn M.B."/>
            <person name="Gundersen-Rindal D.E."/>
            <person name="Mitchell A."/>
            <person name="Farrar R."/>
            <person name="Kuhar D."/>
        </authorList>
    </citation>
    <scope>NUCLEOTIDE SEQUENCE [LARGE SCALE GENOMIC DNA]</scope>
    <source>
        <strain evidence="8 9">37-2</strain>
    </source>
</reference>
<dbReference type="InterPro" id="IPR040758">
    <property type="entry name" value="PrmC_N"/>
</dbReference>
<dbReference type="Gene3D" id="1.10.8.10">
    <property type="entry name" value="DNA helicase RuvA subunit, C-terminal domain"/>
    <property type="match status" value="1"/>
</dbReference>
<dbReference type="InterPro" id="IPR029063">
    <property type="entry name" value="SAM-dependent_MTases_sf"/>
</dbReference>
<sequence>MTIEQALRRHPLPRLESRMLLMHAWPGLSHATIVGYPERELAEDIAMVFDALAARRLAGEPMAYLLGVREFYGRDFAVSPAVLIPRPETEHLIEQALSRLDAAQPARVVDLGTGSGIIAVTLALQAPQWRVSAVDLSAEALEVASGNAAALGAQVDFRHGSWFDPLAPDDRFELIVSNPPYIERGDRHLGEGDLRFEPRGALTDEADGLACLREIAAGAPARLLPAGWLMVEHGYDQGAAVRGLFCAAGLLQVETIRDLAGQDRITIGQKRAD</sequence>
<dbReference type="PROSITE" id="PS00092">
    <property type="entry name" value="N6_MTASE"/>
    <property type="match status" value="1"/>
</dbReference>
<accession>A0A1S1X607</accession>
<dbReference type="InterPro" id="IPR007848">
    <property type="entry name" value="Small_mtfrase_dom"/>
</dbReference>
<comment type="catalytic activity">
    <reaction evidence="4 5">
        <text>L-glutaminyl-[peptide chain release factor] + S-adenosyl-L-methionine = N(5)-methyl-L-glutaminyl-[peptide chain release factor] + S-adenosyl-L-homocysteine + H(+)</text>
        <dbReference type="Rhea" id="RHEA:42896"/>
        <dbReference type="Rhea" id="RHEA-COMP:10271"/>
        <dbReference type="Rhea" id="RHEA-COMP:10272"/>
        <dbReference type="ChEBI" id="CHEBI:15378"/>
        <dbReference type="ChEBI" id="CHEBI:30011"/>
        <dbReference type="ChEBI" id="CHEBI:57856"/>
        <dbReference type="ChEBI" id="CHEBI:59789"/>
        <dbReference type="ChEBI" id="CHEBI:61891"/>
        <dbReference type="EC" id="2.1.1.297"/>
    </reaction>
</comment>
<dbReference type="HAMAP" id="MF_02126">
    <property type="entry name" value="RF_methyltr_PrmC"/>
    <property type="match status" value="1"/>
</dbReference>
<name>A0A1S1X607_9NEIS</name>
<comment type="similarity">
    <text evidence="5">Belongs to the protein N5-glutamine methyltransferase family. PrmC subfamily.</text>
</comment>
<evidence type="ECO:0000259" key="6">
    <source>
        <dbReference type="Pfam" id="PF05175"/>
    </source>
</evidence>
<evidence type="ECO:0000256" key="3">
    <source>
        <dbReference type="ARBA" id="ARBA00022691"/>
    </source>
</evidence>
<dbReference type="Gene3D" id="3.40.50.150">
    <property type="entry name" value="Vaccinia Virus protein VP39"/>
    <property type="match status" value="1"/>
</dbReference>
<feature type="binding site" evidence="5">
    <location>
        <begin position="112"/>
        <end position="116"/>
    </location>
    <ligand>
        <name>S-adenosyl-L-methionine</name>
        <dbReference type="ChEBI" id="CHEBI:59789"/>
    </ligand>
</feature>
<dbReference type="GO" id="GO:0003676">
    <property type="term" value="F:nucleic acid binding"/>
    <property type="evidence" value="ECO:0007669"/>
    <property type="project" value="InterPro"/>
</dbReference>
<dbReference type="GO" id="GO:0032259">
    <property type="term" value="P:methylation"/>
    <property type="evidence" value="ECO:0007669"/>
    <property type="project" value="UniProtKB-KW"/>
</dbReference>
<dbReference type="InterPro" id="IPR004556">
    <property type="entry name" value="HemK-like"/>
</dbReference>
<proteinExistence type="inferred from homology"/>
<dbReference type="NCBIfam" id="TIGR00536">
    <property type="entry name" value="hemK_fam"/>
    <property type="match status" value="1"/>
</dbReference>
<dbReference type="EMBL" id="MKCS01000001">
    <property type="protein sequence ID" value="OHX14913.1"/>
    <property type="molecule type" value="Genomic_DNA"/>
</dbReference>
<comment type="function">
    <text evidence="5">Methylates the class 1 translation termination release factors RF1/PrfA and RF2/PrfB on the glutamine residue of the universally conserved GGQ motif.</text>
</comment>
<feature type="binding site" evidence="5">
    <location>
        <position position="135"/>
    </location>
    <ligand>
        <name>S-adenosyl-L-methionine</name>
        <dbReference type="ChEBI" id="CHEBI:59789"/>
    </ligand>
</feature>
<dbReference type="InterPro" id="IPR050320">
    <property type="entry name" value="N5-glutamine_MTase"/>
</dbReference>
<dbReference type="Proteomes" id="UP000180088">
    <property type="component" value="Unassembled WGS sequence"/>
</dbReference>
<dbReference type="STRING" id="1903179.BI347_05715"/>
<evidence type="ECO:0000256" key="5">
    <source>
        <dbReference type="HAMAP-Rule" id="MF_02126"/>
    </source>
</evidence>
<keyword evidence="3 5" id="KW-0949">S-adenosyl-L-methionine</keyword>
<dbReference type="OrthoDB" id="9800643at2"/>
<feature type="binding site" evidence="5">
    <location>
        <position position="178"/>
    </location>
    <ligand>
        <name>S-adenosyl-L-methionine</name>
        <dbReference type="ChEBI" id="CHEBI:59789"/>
    </ligand>
</feature>
<dbReference type="NCBIfam" id="TIGR03534">
    <property type="entry name" value="RF_mod_PrmC"/>
    <property type="match status" value="1"/>
</dbReference>
<evidence type="ECO:0000256" key="4">
    <source>
        <dbReference type="ARBA" id="ARBA00048391"/>
    </source>
</evidence>
<evidence type="ECO:0000259" key="7">
    <source>
        <dbReference type="Pfam" id="PF17827"/>
    </source>
</evidence>
<evidence type="ECO:0000313" key="9">
    <source>
        <dbReference type="Proteomes" id="UP000180088"/>
    </source>
</evidence>
<dbReference type="EC" id="2.1.1.297" evidence="5"/>
<dbReference type="InterPro" id="IPR019874">
    <property type="entry name" value="RF_methyltr_PrmC"/>
</dbReference>
<keyword evidence="1 5" id="KW-0489">Methyltransferase</keyword>
<keyword evidence="2 5" id="KW-0808">Transferase</keyword>
<gene>
    <name evidence="5" type="primary">prmC</name>
    <name evidence="8" type="ORF">BI347_05715</name>
</gene>
<dbReference type="Pfam" id="PF05175">
    <property type="entry name" value="MTS"/>
    <property type="match status" value="1"/>
</dbReference>
<dbReference type="GO" id="GO:0102559">
    <property type="term" value="F:peptide chain release factor N(5)-glutamine methyltransferase activity"/>
    <property type="evidence" value="ECO:0007669"/>
    <property type="project" value="UniProtKB-EC"/>
</dbReference>
<dbReference type="PANTHER" id="PTHR18895">
    <property type="entry name" value="HEMK METHYLTRANSFERASE"/>
    <property type="match status" value="1"/>
</dbReference>
<evidence type="ECO:0000256" key="2">
    <source>
        <dbReference type="ARBA" id="ARBA00022679"/>
    </source>
</evidence>
<organism evidence="8 9">
    <name type="scientific">Chromobacterium sphagni</name>
    <dbReference type="NCBI Taxonomy" id="1903179"/>
    <lineage>
        <taxon>Bacteria</taxon>
        <taxon>Pseudomonadati</taxon>
        <taxon>Pseudomonadota</taxon>
        <taxon>Betaproteobacteria</taxon>
        <taxon>Neisseriales</taxon>
        <taxon>Chromobacteriaceae</taxon>
        <taxon>Chromobacterium</taxon>
    </lineage>
</organism>
<evidence type="ECO:0000313" key="8">
    <source>
        <dbReference type="EMBL" id="OHX14913.1"/>
    </source>
</evidence>
<comment type="caution">
    <text evidence="8">The sequence shown here is derived from an EMBL/GenBank/DDBJ whole genome shotgun (WGS) entry which is preliminary data.</text>
</comment>
<dbReference type="AlphaFoldDB" id="A0A1S1X607"/>
<evidence type="ECO:0000256" key="1">
    <source>
        <dbReference type="ARBA" id="ARBA00022603"/>
    </source>
</evidence>
<dbReference type="InterPro" id="IPR002052">
    <property type="entry name" value="DNA_methylase_N6_adenine_CS"/>
</dbReference>
<feature type="binding site" evidence="5">
    <location>
        <begin position="178"/>
        <end position="181"/>
    </location>
    <ligand>
        <name>substrate</name>
    </ligand>
</feature>
<dbReference type="SUPFAM" id="SSF53335">
    <property type="entry name" value="S-adenosyl-L-methionine-dependent methyltransferases"/>
    <property type="match status" value="1"/>
</dbReference>
<protein>
    <recommendedName>
        <fullName evidence="5">Release factor glutamine methyltransferase</fullName>
        <shortName evidence="5">RF MTase</shortName>
        <ecNumber evidence="5">2.1.1.297</ecNumber>
    </recommendedName>
    <alternativeName>
        <fullName evidence="5">N5-glutamine methyltransferase PrmC</fullName>
    </alternativeName>
    <alternativeName>
        <fullName evidence="5">Protein-(glutamine-N5) MTase PrmC</fullName>
    </alternativeName>
    <alternativeName>
        <fullName evidence="5">Protein-glutamine N-methyltransferase PrmC</fullName>
    </alternativeName>
</protein>
<dbReference type="CDD" id="cd02440">
    <property type="entry name" value="AdoMet_MTases"/>
    <property type="match status" value="1"/>
</dbReference>
<dbReference type="FunFam" id="3.40.50.150:FF:000053">
    <property type="entry name" value="Release factor glutamine methyltransferase"/>
    <property type="match status" value="1"/>
</dbReference>
<dbReference type="PANTHER" id="PTHR18895:SF74">
    <property type="entry name" value="MTRF1L RELEASE FACTOR GLUTAMINE METHYLTRANSFERASE"/>
    <property type="match status" value="1"/>
</dbReference>
<feature type="binding site" evidence="5">
    <location>
        <position position="162"/>
    </location>
    <ligand>
        <name>S-adenosyl-L-methionine</name>
        <dbReference type="ChEBI" id="CHEBI:59789"/>
    </ligand>
</feature>
<feature type="domain" description="Release factor glutamine methyltransferase N-terminal" evidence="7">
    <location>
        <begin position="4"/>
        <end position="67"/>
    </location>
</feature>
<dbReference type="RefSeq" id="WP_071116349.1">
    <property type="nucleotide sequence ID" value="NZ_MKCS01000001.1"/>
</dbReference>
<dbReference type="Pfam" id="PF17827">
    <property type="entry name" value="PrmC_N"/>
    <property type="match status" value="1"/>
</dbReference>